<evidence type="ECO:0000313" key="4">
    <source>
        <dbReference type="Proteomes" id="UP000465220"/>
    </source>
</evidence>
<accession>A0ABQ1AJD1</accession>
<protein>
    <submittedName>
        <fullName evidence="3">Autolysin</fullName>
    </submittedName>
</protein>
<dbReference type="Proteomes" id="UP000465220">
    <property type="component" value="Unassembled WGS sequence"/>
</dbReference>
<gene>
    <name evidence="3" type="ORF">IFM60648_06537</name>
</gene>
<dbReference type="EMBL" id="BLKI01000039">
    <property type="protein sequence ID" value="GFF82980.1"/>
    <property type="molecule type" value="Genomic_DNA"/>
</dbReference>
<dbReference type="InterPro" id="IPR018392">
    <property type="entry name" value="LysM"/>
</dbReference>
<keyword evidence="2" id="KW-0843">Virulence</keyword>
<keyword evidence="1" id="KW-0147">Chitin-binding</keyword>
<dbReference type="PANTHER" id="PTHR34997:SF1">
    <property type="entry name" value="PEPTIDOGLYCAN-BINDING LYSIN DOMAIN"/>
    <property type="match status" value="1"/>
</dbReference>
<dbReference type="Gene3D" id="3.10.350.10">
    <property type="entry name" value="LysM domain"/>
    <property type="match status" value="2"/>
</dbReference>
<comment type="caution">
    <text evidence="3">The sequence shown here is derived from an EMBL/GenBank/DDBJ whole genome shotgun (WGS) entry which is preliminary data.</text>
</comment>
<dbReference type="InterPro" id="IPR052210">
    <property type="entry name" value="LysM1-like"/>
</dbReference>
<organism evidence="3 4">
    <name type="scientific">Aspergillus lentulus</name>
    <dbReference type="NCBI Taxonomy" id="293939"/>
    <lineage>
        <taxon>Eukaryota</taxon>
        <taxon>Fungi</taxon>
        <taxon>Dikarya</taxon>
        <taxon>Ascomycota</taxon>
        <taxon>Pezizomycotina</taxon>
        <taxon>Eurotiomycetes</taxon>
        <taxon>Eurotiomycetidae</taxon>
        <taxon>Eurotiales</taxon>
        <taxon>Aspergillaceae</taxon>
        <taxon>Aspergillus</taxon>
        <taxon>Aspergillus subgen. Fumigati</taxon>
    </lineage>
</organism>
<reference evidence="3 4" key="1">
    <citation type="submission" date="2020-01" db="EMBL/GenBank/DDBJ databases">
        <title>Draft genome sequence of Aspergillus lentulus IFM 60648.</title>
        <authorList>
            <person name="Takahashi H."/>
            <person name="Yaguchi T."/>
        </authorList>
    </citation>
    <scope>NUCLEOTIDE SEQUENCE [LARGE SCALE GENOMIC DNA]</scope>
    <source>
        <strain evidence="3 4">IFM 60648</strain>
    </source>
</reference>
<evidence type="ECO:0000256" key="1">
    <source>
        <dbReference type="ARBA" id="ARBA00022669"/>
    </source>
</evidence>
<dbReference type="InterPro" id="IPR036779">
    <property type="entry name" value="LysM_dom_sf"/>
</dbReference>
<dbReference type="PANTHER" id="PTHR34997">
    <property type="entry name" value="AM15"/>
    <property type="match status" value="1"/>
</dbReference>
<sequence>MRPSFYQTFLLHLTSGFRSTAVTVVSIAKALSYKHSGAPLCKKPTEHELMASSWTGTLYPKRLPALISLNFTITVSIFEAINPQTDAGCSNLSPGLYYCVLPTADWNQTTTTTMSSYHTAPAPTPSGTIANCYEWYVVQSGDYCAKIESVYGITMA</sequence>
<name>A0ABQ1AJD1_ASPLE</name>
<evidence type="ECO:0000256" key="2">
    <source>
        <dbReference type="ARBA" id="ARBA00023026"/>
    </source>
</evidence>
<proteinExistence type="predicted"/>
<dbReference type="CDD" id="cd00118">
    <property type="entry name" value="LysM"/>
    <property type="match status" value="1"/>
</dbReference>
<keyword evidence="4" id="KW-1185">Reference proteome</keyword>
<evidence type="ECO:0000313" key="3">
    <source>
        <dbReference type="EMBL" id="GFF82980.1"/>
    </source>
</evidence>